<evidence type="ECO:0000256" key="5">
    <source>
        <dbReference type="ARBA" id="ARBA00023242"/>
    </source>
</evidence>
<dbReference type="SMART" id="SM00360">
    <property type="entry name" value="RRM"/>
    <property type="match status" value="2"/>
</dbReference>
<dbReference type="Gene3D" id="3.30.70.330">
    <property type="match status" value="2"/>
</dbReference>
<dbReference type="InterPro" id="IPR000690">
    <property type="entry name" value="Matrin/U1-C_Znf_C2H2"/>
</dbReference>
<feature type="compositionally biased region" description="Polar residues" evidence="8">
    <location>
        <begin position="710"/>
        <end position="732"/>
    </location>
</feature>
<feature type="region of interest" description="Disordered" evidence="8">
    <location>
        <begin position="1693"/>
        <end position="1723"/>
    </location>
</feature>
<dbReference type="PANTHER" id="PTHR25465:SF49">
    <property type="entry name" value="BLOODTHIRSTY-RELATED GENE FAMILY, MEMBER 1-RELATED"/>
    <property type="match status" value="1"/>
</dbReference>
<dbReference type="SMART" id="SM00336">
    <property type="entry name" value="BBOX"/>
    <property type="match status" value="1"/>
</dbReference>
<dbReference type="GO" id="GO:0005634">
    <property type="term" value="C:nucleus"/>
    <property type="evidence" value="ECO:0007669"/>
    <property type="project" value="UniProtKB-SubCell"/>
</dbReference>
<feature type="compositionally biased region" description="Basic and acidic residues" evidence="8">
    <location>
        <begin position="503"/>
        <end position="515"/>
    </location>
</feature>
<feature type="compositionally biased region" description="Polar residues" evidence="8">
    <location>
        <begin position="93"/>
        <end position="115"/>
    </location>
</feature>
<dbReference type="InterPro" id="IPR051051">
    <property type="entry name" value="E3_ubiq-ligase_TRIM/RNF"/>
</dbReference>
<dbReference type="InterPro" id="IPR001841">
    <property type="entry name" value="Znf_RING"/>
</dbReference>
<evidence type="ECO:0000313" key="13">
    <source>
        <dbReference type="Proteomes" id="UP000646548"/>
    </source>
</evidence>
<dbReference type="SUPFAM" id="SSF57845">
    <property type="entry name" value="B-box zinc-binding domain"/>
    <property type="match status" value="1"/>
</dbReference>
<proteinExistence type="predicted"/>
<dbReference type="InterPro" id="IPR000504">
    <property type="entry name" value="RRM_dom"/>
</dbReference>
<dbReference type="PROSITE" id="PS50089">
    <property type="entry name" value="ZF_RING_2"/>
    <property type="match status" value="1"/>
</dbReference>
<evidence type="ECO:0000313" key="12">
    <source>
        <dbReference type="EMBL" id="KAF6719771.1"/>
    </source>
</evidence>
<feature type="compositionally biased region" description="Basic and acidic residues" evidence="8">
    <location>
        <begin position="1199"/>
        <end position="1225"/>
    </location>
</feature>
<feature type="compositionally biased region" description="Basic and acidic residues" evidence="8">
    <location>
        <begin position="960"/>
        <end position="994"/>
    </location>
</feature>
<feature type="region of interest" description="Disordered" evidence="8">
    <location>
        <begin position="69"/>
        <end position="160"/>
    </location>
</feature>
<evidence type="ECO:0000256" key="7">
    <source>
        <dbReference type="SAM" id="Coils"/>
    </source>
</evidence>
<feature type="compositionally biased region" description="Basic and acidic residues" evidence="8">
    <location>
        <begin position="1277"/>
        <end position="1289"/>
    </location>
</feature>
<feature type="compositionally biased region" description="Pro residues" evidence="8">
    <location>
        <begin position="116"/>
        <end position="129"/>
    </location>
</feature>
<feature type="coiled-coil region" evidence="7">
    <location>
        <begin position="1851"/>
        <end position="1889"/>
    </location>
</feature>
<dbReference type="PANTHER" id="PTHR25465">
    <property type="entry name" value="B-BOX DOMAIN CONTAINING"/>
    <property type="match status" value="1"/>
</dbReference>
<gene>
    <name evidence="12" type="ORF">FQA47_000507</name>
</gene>
<keyword evidence="4" id="KW-0862">Zinc</keyword>
<feature type="compositionally biased region" description="Polar residues" evidence="8">
    <location>
        <begin position="377"/>
        <end position="390"/>
    </location>
</feature>
<evidence type="ECO:0000256" key="3">
    <source>
        <dbReference type="ARBA" id="ARBA00022771"/>
    </source>
</evidence>
<organism evidence="12 13">
    <name type="scientific">Oryzias melastigma</name>
    <name type="common">Marine medaka</name>
    <dbReference type="NCBI Taxonomy" id="30732"/>
    <lineage>
        <taxon>Eukaryota</taxon>
        <taxon>Metazoa</taxon>
        <taxon>Chordata</taxon>
        <taxon>Craniata</taxon>
        <taxon>Vertebrata</taxon>
        <taxon>Euteleostomi</taxon>
        <taxon>Actinopterygii</taxon>
        <taxon>Neopterygii</taxon>
        <taxon>Teleostei</taxon>
        <taxon>Neoteleostei</taxon>
        <taxon>Acanthomorphata</taxon>
        <taxon>Ovalentaria</taxon>
        <taxon>Atherinomorphae</taxon>
        <taxon>Beloniformes</taxon>
        <taxon>Adrianichthyidae</taxon>
        <taxon>Oryziinae</taxon>
        <taxon>Oryzias</taxon>
    </lineage>
</organism>
<dbReference type="SMART" id="SM00451">
    <property type="entry name" value="ZnF_U1"/>
    <property type="match status" value="2"/>
</dbReference>
<dbReference type="InterPro" id="IPR035979">
    <property type="entry name" value="RBD_domain_sf"/>
</dbReference>
<feature type="domain" description="Matrin-type" evidence="11">
    <location>
        <begin position="1553"/>
        <end position="1584"/>
    </location>
</feature>
<dbReference type="PROSITE" id="PS50119">
    <property type="entry name" value="ZF_BBOX"/>
    <property type="match status" value="1"/>
</dbReference>
<evidence type="ECO:0000259" key="11">
    <source>
        <dbReference type="PROSITE" id="PS50171"/>
    </source>
</evidence>
<feature type="compositionally biased region" description="Low complexity" evidence="8">
    <location>
        <begin position="366"/>
        <end position="376"/>
    </location>
</feature>
<dbReference type="Gene3D" id="3.30.160.60">
    <property type="entry name" value="Classic Zinc Finger"/>
    <property type="match status" value="1"/>
</dbReference>
<evidence type="ECO:0000256" key="8">
    <source>
        <dbReference type="SAM" id="MobiDB-lite"/>
    </source>
</evidence>
<dbReference type="Pfam" id="PF25600">
    <property type="entry name" value="TRIM_CC"/>
    <property type="match status" value="1"/>
</dbReference>
<feature type="compositionally biased region" description="Low complexity" evidence="8">
    <location>
        <begin position="589"/>
        <end position="599"/>
    </location>
</feature>
<evidence type="ECO:0000259" key="9">
    <source>
        <dbReference type="PROSITE" id="PS50089"/>
    </source>
</evidence>
<dbReference type="CDD" id="cd19769">
    <property type="entry name" value="Bbox2_TRIM16-like"/>
    <property type="match status" value="1"/>
</dbReference>
<feature type="compositionally biased region" description="Polar residues" evidence="8">
    <location>
        <begin position="1"/>
        <end position="14"/>
    </location>
</feature>
<feature type="compositionally biased region" description="Basic and acidic residues" evidence="8">
    <location>
        <begin position="291"/>
        <end position="323"/>
    </location>
</feature>
<feature type="region of interest" description="Disordered" evidence="8">
    <location>
        <begin position="434"/>
        <end position="611"/>
    </location>
</feature>
<evidence type="ECO:0000256" key="6">
    <source>
        <dbReference type="PROSITE-ProRule" id="PRU00024"/>
    </source>
</evidence>
<dbReference type="InterPro" id="IPR013083">
    <property type="entry name" value="Znf_RING/FYVE/PHD"/>
</dbReference>
<feature type="compositionally biased region" description="Low complexity" evidence="8">
    <location>
        <begin position="133"/>
        <end position="143"/>
    </location>
</feature>
<dbReference type="EMBL" id="WKFB01000568">
    <property type="protein sequence ID" value="KAF6719771.1"/>
    <property type="molecule type" value="Genomic_DNA"/>
</dbReference>
<dbReference type="InterPro" id="IPR012677">
    <property type="entry name" value="Nucleotide-bd_a/b_plait_sf"/>
</dbReference>
<feature type="domain" description="B box-type" evidence="10">
    <location>
        <begin position="1741"/>
        <end position="1782"/>
    </location>
</feature>
<feature type="region of interest" description="Disordered" evidence="8">
    <location>
        <begin position="1082"/>
        <end position="1519"/>
    </location>
</feature>
<feature type="region of interest" description="Disordered" evidence="8">
    <location>
        <begin position="919"/>
        <end position="1069"/>
    </location>
</feature>
<dbReference type="InterPro" id="IPR003604">
    <property type="entry name" value="Matrin/U1-like-C_Znf_C2H2"/>
</dbReference>
<evidence type="ECO:0000256" key="1">
    <source>
        <dbReference type="ARBA" id="ARBA00004123"/>
    </source>
</evidence>
<comment type="subcellular location">
    <subcellularLocation>
        <location evidence="1">Nucleus</location>
    </subcellularLocation>
</comment>
<keyword evidence="7" id="KW-0175">Coiled coil</keyword>
<feature type="compositionally biased region" description="Basic and acidic residues" evidence="8">
    <location>
        <begin position="340"/>
        <end position="365"/>
    </location>
</feature>
<feature type="compositionally biased region" description="Basic and acidic residues" evidence="8">
    <location>
        <begin position="1373"/>
        <end position="1503"/>
    </location>
</feature>
<dbReference type="Pfam" id="PF13445">
    <property type="entry name" value="zf-RING_UBOX"/>
    <property type="match status" value="1"/>
</dbReference>
<name>A0A834C4L5_ORYME</name>
<comment type="caution">
    <text evidence="12">The sequence shown here is derived from an EMBL/GenBank/DDBJ whole genome shotgun (WGS) entry which is preliminary data.</text>
</comment>
<feature type="compositionally biased region" description="Pro residues" evidence="8">
    <location>
        <begin position="17"/>
        <end position="27"/>
    </location>
</feature>
<evidence type="ECO:0000259" key="10">
    <source>
        <dbReference type="PROSITE" id="PS50119"/>
    </source>
</evidence>
<feature type="compositionally biased region" description="Low complexity" evidence="8">
    <location>
        <begin position="1301"/>
        <end position="1322"/>
    </location>
</feature>
<feature type="compositionally biased region" description="Polar residues" evidence="8">
    <location>
        <begin position="72"/>
        <end position="84"/>
    </location>
</feature>
<dbReference type="Pfam" id="PF00643">
    <property type="entry name" value="zf-B_box"/>
    <property type="match status" value="1"/>
</dbReference>
<feature type="region of interest" description="Disordered" evidence="8">
    <location>
        <begin position="700"/>
        <end position="739"/>
    </location>
</feature>
<feature type="compositionally biased region" description="Basic and acidic residues" evidence="8">
    <location>
        <begin position="1021"/>
        <end position="1044"/>
    </location>
</feature>
<evidence type="ECO:0000256" key="2">
    <source>
        <dbReference type="ARBA" id="ARBA00022723"/>
    </source>
</evidence>
<dbReference type="PROSITE" id="PS00518">
    <property type="entry name" value="ZF_RING_1"/>
    <property type="match status" value="1"/>
</dbReference>
<dbReference type="InterPro" id="IPR058030">
    <property type="entry name" value="TRIM8/14/16/25/29/45/65_CC"/>
</dbReference>
<dbReference type="Proteomes" id="UP000646548">
    <property type="component" value="Unassembled WGS sequence"/>
</dbReference>
<keyword evidence="2" id="KW-0479">Metal-binding</keyword>
<feature type="compositionally biased region" description="Low complexity" evidence="8">
    <location>
        <begin position="997"/>
        <end position="1011"/>
    </location>
</feature>
<protein>
    <submittedName>
        <fullName evidence="12">Tripartite motif-containing protein 65</fullName>
    </submittedName>
</protein>
<evidence type="ECO:0000256" key="4">
    <source>
        <dbReference type="ARBA" id="ARBA00022833"/>
    </source>
</evidence>
<reference evidence="12" key="1">
    <citation type="journal article" name="BMC Genomics">
        <title>Long-read sequencing and de novo genome assembly of marine medaka (Oryzias melastigma).</title>
        <authorList>
            <person name="Liang P."/>
            <person name="Saqib H.S.A."/>
            <person name="Ni X."/>
            <person name="Shen Y."/>
        </authorList>
    </citation>
    <scope>NUCLEOTIDE SEQUENCE</scope>
    <source>
        <strain evidence="12">Bigg-433</strain>
    </source>
</reference>
<dbReference type="GO" id="GO:0003723">
    <property type="term" value="F:RNA binding"/>
    <property type="evidence" value="ECO:0007669"/>
    <property type="project" value="InterPro"/>
</dbReference>
<keyword evidence="5" id="KW-0539">Nucleus</keyword>
<feature type="compositionally biased region" description="Basic and acidic residues" evidence="8">
    <location>
        <begin position="1097"/>
        <end position="1184"/>
    </location>
</feature>
<dbReference type="SMART" id="SM00184">
    <property type="entry name" value="RING"/>
    <property type="match status" value="1"/>
</dbReference>
<dbReference type="SUPFAM" id="SSF54928">
    <property type="entry name" value="RNA-binding domain, RBD"/>
    <property type="match status" value="1"/>
</dbReference>
<feature type="compositionally biased region" description="Low complexity" evidence="8">
    <location>
        <begin position="519"/>
        <end position="531"/>
    </location>
</feature>
<feature type="region of interest" description="Disordered" evidence="8">
    <location>
        <begin position="1"/>
        <end position="49"/>
    </location>
</feature>
<dbReference type="GO" id="GO:0008270">
    <property type="term" value="F:zinc ion binding"/>
    <property type="evidence" value="ECO:0007669"/>
    <property type="project" value="UniProtKB-KW"/>
</dbReference>
<dbReference type="InterPro" id="IPR000315">
    <property type="entry name" value="Znf_B-box"/>
</dbReference>
<feature type="compositionally biased region" description="Basic and acidic residues" evidence="8">
    <location>
        <begin position="555"/>
        <end position="566"/>
    </location>
</feature>
<sequence length="2019" mass="224946">MYHQRPQQPGSQRFPNAPRPPLLPTPPNQHTNCSNVQRMTFPFPRPTQLPDELESALSIRGTRDMDHRQMDHMNQPNHNPSPTVGQHGGFGSNPASLSLSTENKSGHQQGINWSNYPPPKKLFANPPPGVSLQGTQQQTQNRQPHGGGGGGDGQNVYTPESAGSILASFGLSNEDLEVLSHYPDDQLTPDTLPFILRDIQINKSGQQKNVASTSSTSFSHKIHEMPTLASSSSHPPEVPSLLTVTQTAGKVIDYGHASRGNDESTTRETFKREQLSSERTVKMYPTSSSSKVDKPERRQVRLDRKEPNKLEDRDYRRTSSEKRRSSRSPGRQYPLSPKSRNLDRDYRQDVSKPRTTSETRSDSASRHSVASSTDSRPNSSKKLPTPTMISDFSAIPPKVYPHTCSLCHEQCDEEKDWVDHVNTVNHTSACRDLRNRYPDWKPNLPSRSGRYGSRALWDPKDGSPFHSSSRSPSPPSSRRRLEAHSPGPRGRAYTSHHHPRPYHYSERGHRYDPHHHGPHSSSYVHRTSSTSFRGYQPDRRSRESAGSYSRSAVKRPHDEDSNDSHRNQPSSSSASSKHGSSKNVKETTKPVTKTTKTAVKPPPAKKKKKVVTPTTQDFSFVDRLVYLTGIPTDASEQEVTDMVGAFGKINNVILMPCSEEESEKGQGQKASVCMVKAEDALALASSSNLSIRNQEITASVAKKQEDEASCDSNSKLNPEVDQSTTGKSSNSAGGEADQKTVEQNCRVLFWGLPESGWSKDDILQLTQPFGTPSDVIVAANVGKALVFMQDVEVAEEMVKVHGFKTPKILDCDVKMRLVKQNISLSTPVALYNLFMSAADPSECPALVSWNSLLVIKNVPDSSSGSSEVLKLVRRFGTVIKTLVLDNMIICEMATAAMSLSVYKRFLMFPCMIQSNPLFFSRKPDPRTNTQAKAISVGPEAAEEKPANGEDSQAAAAEEDATVHEENSDPPLEKMEEDEKIRSTEDESKEEKMETDPPESAATAASEAQADALSETNQTSAEKTEVKEDSSMPQVDKDLPPKAEEPQTSGSHAKPDCQEPAMPELPKMTQAMVDALLVECKTRHASRAGSAEVPPSGEKQKAQVKTEESTEQANKHPVKEEAKKLEKERKEREVRKEKEREDRKRRGSEKELKQKTMERPEKSREKREKKEEDRREWERRESDRRERKRGHNESGWRSSHRSESNKQSSRRDDRHNTAPKTSKVEEKEEEEEFPFNLSDFVTVDEVGDVLDLPGSFPPAVPLETSEDAIPTTVAQEPPEEKPKEAEEIPREIYASVPPPLDSTSEVEPPPAASADSSSQSVNEGAATAERKEEKESSPPTETQTEKEADAFNDKKEQEQTSEEETKGAGEQTTEEEKGAGEQTTQEEKGAEEQTTQEEKKGAGEHMSEEEKKGAGEHMSEEEKKGVGEQTTQEEKGAGEQTTQEEKGAGEQTTQEEKGAGEQTTQEEKRAGEQTTQEEKRAGEQTTQEEKGAGEHTSEEEKKGAEGQSENTEAVKPDNTDDIITKKTTTAEQPLPPYDPRQPVGMEYLIPKTGFFCKVCSRFFTGEKTMEINHCKTRKHYESLQIRVQVSVLSHLPDCTVMSLPGSGLCEDQFTCSICLDLFDNPVSTPCGHSFCQSCISSYWDGKGGGAGGGRAAKPYHCPLCKESFRRRPELHINRTLKEITEQFKQMANSTLGGEGVGQVDPPTPRQVTPVEPDGSYDPPPPYIAPPRVTPRRPSDVSPNLPLCPIHMRGLELFCRTDNICICSLCMETAGHRGHNVVTAMREWQIKKTQIGIADTELRELIVERERKVEEVQNSIREIEVAAERETEGTVFAFAQLISILERCQSDVLEVIEMTLRSAQVKAQSLLKELKEDIDMLKKKSLAMNRLADSEDYITFLKSFPALATPTTPKTWTNISVSSQLTSGVVLKNVNLMMNRLQEEIRKLPEICTSLGLKKNWNVHLKKPFIHEKNKNKNWGIHFYRHFLGLCELLCFFFMDLVLVCRPTIHVNPLGSKTKPK</sequence>
<keyword evidence="3 6" id="KW-0863">Zinc-finger</keyword>
<feature type="domain" description="RING-type" evidence="9">
    <location>
        <begin position="1614"/>
        <end position="1664"/>
    </location>
</feature>
<feature type="compositionally biased region" description="Polar residues" evidence="8">
    <location>
        <begin position="29"/>
        <end position="38"/>
    </location>
</feature>
<dbReference type="InterPro" id="IPR027370">
    <property type="entry name" value="Znf-RING_euk"/>
</dbReference>
<feature type="compositionally biased region" description="Basic and acidic residues" evidence="8">
    <location>
        <begin position="1342"/>
        <end position="1366"/>
    </location>
</feature>
<feature type="compositionally biased region" description="Basic and acidic residues" evidence="8">
    <location>
        <begin position="259"/>
        <end position="281"/>
    </location>
</feature>
<accession>A0A834C4L5</accession>
<dbReference type="InterPro" id="IPR017907">
    <property type="entry name" value="Znf_RING_CS"/>
</dbReference>
<dbReference type="Gene3D" id="3.30.40.10">
    <property type="entry name" value="Zinc/RING finger domain, C3HC4 (zinc finger)"/>
    <property type="match status" value="1"/>
</dbReference>
<feature type="region of interest" description="Disordered" evidence="8">
    <location>
        <begin position="255"/>
        <end position="390"/>
    </location>
</feature>
<dbReference type="SUPFAM" id="SSF57850">
    <property type="entry name" value="RING/U-box"/>
    <property type="match status" value="1"/>
</dbReference>
<dbReference type="PROSITE" id="PS50171">
    <property type="entry name" value="ZF_MATRIN"/>
    <property type="match status" value="1"/>
</dbReference>